<sequence length="202" mass="23126">MNHHSSARAKDRWDPARFREMALSRPREERWQLIDGEPFVMMSPATGKHQRIAANLDRKLTAALETSRPELDVLREIGLAVAAHPDFLPIVDLAIVPLEVGDTLYFEEFYLAAEILSPSNTIEHISRKRERYSQAPTCLYVLILSQTDLAVEVWSRSDDWRGRVFRSPDDRIELPEFGFSCTVRDLYRGTPLLDSPSSESEV</sequence>
<keyword evidence="3" id="KW-1185">Reference proteome</keyword>
<dbReference type="RefSeq" id="WP_253962718.1">
    <property type="nucleotide sequence ID" value="NZ_JALHBS010000008.1"/>
</dbReference>
<feature type="domain" description="Putative restriction endonuclease" evidence="1">
    <location>
        <begin position="17"/>
        <end position="183"/>
    </location>
</feature>
<dbReference type="Proteomes" id="UP001155220">
    <property type="component" value="Unassembled WGS sequence"/>
</dbReference>
<dbReference type="SUPFAM" id="SSF52980">
    <property type="entry name" value="Restriction endonuclease-like"/>
    <property type="match status" value="1"/>
</dbReference>
<dbReference type="CDD" id="cd06260">
    <property type="entry name" value="DUF820-like"/>
    <property type="match status" value="1"/>
</dbReference>
<evidence type="ECO:0000313" key="2">
    <source>
        <dbReference type="EMBL" id="MCP3053825.1"/>
    </source>
</evidence>
<keyword evidence="2" id="KW-0378">Hydrolase</keyword>
<evidence type="ECO:0000313" key="3">
    <source>
        <dbReference type="Proteomes" id="UP001155220"/>
    </source>
</evidence>
<dbReference type="Gene3D" id="3.90.1570.10">
    <property type="entry name" value="tt1808, chain A"/>
    <property type="match status" value="1"/>
</dbReference>
<dbReference type="GO" id="GO:0004519">
    <property type="term" value="F:endonuclease activity"/>
    <property type="evidence" value="ECO:0007669"/>
    <property type="project" value="UniProtKB-KW"/>
</dbReference>
<dbReference type="InterPro" id="IPR011335">
    <property type="entry name" value="Restrct_endonuc-II-like"/>
</dbReference>
<dbReference type="PANTHER" id="PTHR36558">
    <property type="entry name" value="GLR1098 PROTEIN"/>
    <property type="match status" value="1"/>
</dbReference>
<proteinExistence type="predicted"/>
<gene>
    <name evidence="2" type="ORF">MJ956_01520</name>
</gene>
<accession>A0A9X2H4V0</accession>
<comment type="caution">
    <text evidence="2">The sequence shown here is derived from an EMBL/GenBank/DDBJ whole genome shotgun (WGS) entry which is preliminary data.</text>
</comment>
<keyword evidence="2" id="KW-0540">Nuclease</keyword>
<reference evidence="2" key="1">
    <citation type="submission" date="2022-03" db="EMBL/GenBank/DDBJ databases">
        <title>Aurantimonas Liuensis sp. Nov., isolated from the hadal seawater of the Mariana Trench.</title>
        <authorList>
            <person name="Liu R."/>
        </authorList>
    </citation>
    <scope>NUCLEOTIDE SEQUENCE</scope>
    <source>
        <strain evidence="2">LRZ36</strain>
    </source>
</reference>
<organism evidence="2 3">
    <name type="scientific">Aurantimonas marianensis</name>
    <dbReference type="NCBI Taxonomy" id="2920428"/>
    <lineage>
        <taxon>Bacteria</taxon>
        <taxon>Pseudomonadati</taxon>
        <taxon>Pseudomonadota</taxon>
        <taxon>Alphaproteobacteria</taxon>
        <taxon>Hyphomicrobiales</taxon>
        <taxon>Aurantimonadaceae</taxon>
        <taxon>Aurantimonas</taxon>
    </lineage>
</organism>
<dbReference type="PANTHER" id="PTHR36558:SF1">
    <property type="entry name" value="RESTRICTION ENDONUCLEASE DOMAIN-CONTAINING PROTEIN-RELATED"/>
    <property type="match status" value="1"/>
</dbReference>
<name>A0A9X2H4V0_9HYPH</name>
<evidence type="ECO:0000259" key="1">
    <source>
        <dbReference type="Pfam" id="PF05685"/>
    </source>
</evidence>
<dbReference type="InterPro" id="IPR012296">
    <property type="entry name" value="Nuclease_put_TT1808"/>
</dbReference>
<dbReference type="AlphaFoldDB" id="A0A9X2H4V0"/>
<dbReference type="EMBL" id="JALHBS010000008">
    <property type="protein sequence ID" value="MCP3053825.1"/>
    <property type="molecule type" value="Genomic_DNA"/>
</dbReference>
<protein>
    <submittedName>
        <fullName evidence="2">Uma2 family endonuclease</fullName>
    </submittedName>
</protein>
<keyword evidence="2" id="KW-0255">Endonuclease</keyword>
<dbReference type="Pfam" id="PF05685">
    <property type="entry name" value="Uma2"/>
    <property type="match status" value="1"/>
</dbReference>
<dbReference type="InterPro" id="IPR008538">
    <property type="entry name" value="Uma2"/>
</dbReference>